<dbReference type="Gene3D" id="1.25.40.10">
    <property type="entry name" value="Tetratricopeptide repeat domain"/>
    <property type="match status" value="1"/>
</dbReference>
<protein>
    <submittedName>
        <fullName evidence="1">Uncharacterized protein</fullName>
    </submittedName>
</protein>
<accession>A0AAU7DU06</accession>
<reference evidence="1" key="1">
    <citation type="submission" date="2024-02" db="EMBL/GenBank/DDBJ databases">
        <title>Tomenella chthoni gen. nov. sp. nov., a member of the family Jonesiaceae isolated from bat guano.</title>
        <authorList>
            <person name="Miller S.L."/>
            <person name="King J."/>
            <person name="Sankaranarayanan K."/>
            <person name="Lawson P.A."/>
        </authorList>
    </citation>
    <scope>NUCLEOTIDE SEQUENCE</scope>
    <source>
        <strain evidence="1">BS-20</strain>
    </source>
</reference>
<gene>
    <name evidence="1" type="ORF">V5R04_14690</name>
</gene>
<dbReference type="EMBL" id="CP146203">
    <property type="protein sequence ID" value="XBH21439.1"/>
    <property type="molecule type" value="Genomic_DNA"/>
</dbReference>
<proteinExistence type="predicted"/>
<organism evidence="1">
    <name type="scientific">Jonesiaceae bacterium BS-20</name>
    <dbReference type="NCBI Taxonomy" id="3120821"/>
    <lineage>
        <taxon>Bacteria</taxon>
        <taxon>Bacillati</taxon>
        <taxon>Actinomycetota</taxon>
        <taxon>Actinomycetes</taxon>
        <taxon>Micrococcales</taxon>
        <taxon>Jonesiaceae</taxon>
    </lineage>
</organism>
<name>A0AAU7DU06_9MICO</name>
<sequence length="414" mass="45076">MAGEPYLSIAEPKSYAKADILEYFGIPPQPESDLFKNIKAKRQFWGKRANGPGGREVAQTVKDWIQKLSKLLEDGEFPDAPIVHTSDGGFKVVGEPQNAAELAEQLAAFLLQGDIANVLAVAQKAMERWGSDPEVLLILALTLSEILRDYSGQLKHHVFALADAVTLDALTAQPNNAEGWRARARFALASGAMAEIQTLEARAYSHGIRLPAEVHGIIATASFRTGDIDTGIYQLIRMVDVSGGDPAVRSVATDAILTEVVNPLLPIMDRKGAQAYVEAVQVAAWLADGVPESQSELIAYRIWAQQAVGGVFIGNFALKSFIGVLTGFLALPIYGNAASRPGWRVLRDGPREQATWKLFPQINSGGYIEDVHAKATRKFDWQTHVGQPWPTPQQSQALVREHGLTKNGIAVKKR</sequence>
<dbReference type="InterPro" id="IPR011990">
    <property type="entry name" value="TPR-like_helical_dom_sf"/>
</dbReference>
<dbReference type="AlphaFoldDB" id="A0AAU7DU06"/>
<evidence type="ECO:0000313" key="1">
    <source>
        <dbReference type="EMBL" id="XBH21439.1"/>
    </source>
</evidence>